<dbReference type="PANTHER" id="PTHR35519">
    <property type="entry name" value="MEMBRANE PROTEINS"/>
    <property type="match status" value="1"/>
</dbReference>
<protein>
    <recommendedName>
        <fullName evidence="5">PH domain-containing protein</fullName>
    </recommendedName>
</protein>
<dbReference type="RefSeq" id="XP_018269034.1">
    <property type="nucleotide sequence ID" value="XM_018414716.1"/>
</dbReference>
<reference evidence="3 4" key="1">
    <citation type="journal article" date="2015" name="Front. Microbiol.">
        <title>Genome sequence of the plant growth promoting endophytic yeast Rhodotorula graminis WP1.</title>
        <authorList>
            <person name="Firrincieli A."/>
            <person name="Otillar R."/>
            <person name="Salamov A."/>
            <person name="Schmutz J."/>
            <person name="Khan Z."/>
            <person name="Redman R.S."/>
            <person name="Fleck N.D."/>
            <person name="Lindquist E."/>
            <person name="Grigoriev I.V."/>
            <person name="Doty S.L."/>
        </authorList>
    </citation>
    <scope>NUCLEOTIDE SEQUENCE [LARGE SCALE GENOMIC DNA]</scope>
    <source>
        <strain evidence="3 4">WP1</strain>
    </source>
</reference>
<sequence>MSFIARKVGRKYAANQLAGIEPEDPHYEQYTDQRGKQRKRKRPLPAGLSKRDERVLRSVRRRAHYLDKGFSICGFRFGWTAVLGLIPGAGDIAQFLLGYSLVLAKCKQAELPASLVQRMLFNQLVGLGIGLVPLVGDLALAVFKANSRNAALLEDFLVRRAAKSASSGVGAPAPTAADEEELAQAALAGGRIDRRTGEKVGGAKSAAVASHDSSGTATPAAAPPPPQRTTGVGAGAGAGAGAATSSTAPAPAPQQQQPMQAPPNKFYGWGGASQKGETGAAGAAGAGGR</sequence>
<evidence type="ECO:0008006" key="5">
    <source>
        <dbReference type="Google" id="ProtNLM"/>
    </source>
</evidence>
<dbReference type="OMA" id="DITMAVW"/>
<evidence type="ECO:0000256" key="2">
    <source>
        <dbReference type="SAM" id="Phobius"/>
    </source>
</evidence>
<dbReference type="InterPro" id="IPR025187">
    <property type="entry name" value="DUF4112"/>
</dbReference>
<dbReference type="STRING" id="578459.A0A0P9EMI6"/>
<keyword evidence="2" id="KW-0812">Transmembrane</keyword>
<gene>
    <name evidence="3" type="ORF">RHOBADRAFT_46079</name>
</gene>
<feature type="compositionally biased region" description="Low complexity" evidence="1">
    <location>
        <begin position="241"/>
        <end position="263"/>
    </location>
</feature>
<feature type="transmembrane region" description="Helical" evidence="2">
    <location>
        <begin position="124"/>
        <end position="143"/>
    </location>
</feature>
<dbReference type="EMBL" id="KQ474084">
    <property type="protein sequence ID" value="KPV72985.1"/>
    <property type="molecule type" value="Genomic_DNA"/>
</dbReference>
<evidence type="ECO:0000256" key="1">
    <source>
        <dbReference type="SAM" id="MobiDB-lite"/>
    </source>
</evidence>
<feature type="region of interest" description="Disordered" evidence="1">
    <location>
        <begin position="23"/>
        <end position="49"/>
    </location>
</feature>
<evidence type="ECO:0000313" key="4">
    <source>
        <dbReference type="Proteomes" id="UP000053890"/>
    </source>
</evidence>
<feature type="compositionally biased region" description="Basic and acidic residues" evidence="1">
    <location>
        <begin position="23"/>
        <end position="35"/>
    </location>
</feature>
<dbReference type="OrthoDB" id="2103474at2759"/>
<dbReference type="Proteomes" id="UP000053890">
    <property type="component" value="Unassembled WGS sequence"/>
</dbReference>
<evidence type="ECO:0000313" key="3">
    <source>
        <dbReference type="EMBL" id="KPV72985.1"/>
    </source>
</evidence>
<name>A0A0P9EMI6_RHOGW</name>
<keyword evidence="2" id="KW-1133">Transmembrane helix</keyword>
<organism evidence="3 4">
    <name type="scientific">Rhodotorula graminis (strain WP1)</name>
    <dbReference type="NCBI Taxonomy" id="578459"/>
    <lineage>
        <taxon>Eukaryota</taxon>
        <taxon>Fungi</taxon>
        <taxon>Dikarya</taxon>
        <taxon>Basidiomycota</taxon>
        <taxon>Pucciniomycotina</taxon>
        <taxon>Microbotryomycetes</taxon>
        <taxon>Sporidiobolales</taxon>
        <taxon>Sporidiobolaceae</taxon>
        <taxon>Rhodotorula</taxon>
    </lineage>
</organism>
<feature type="transmembrane region" description="Helical" evidence="2">
    <location>
        <begin position="77"/>
        <end position="104"/>
    </location>
</feature>
<feature type="region of interest" description="Disordered" evidence="1">
    <location>
        <begin position="189"/>
        <end position="289"/>
    </location>
</feature>
<dbReference type="Pfam" id="PF13430">
    <property type="entry name" value="DUF4112"/>
    <property type="match status" value="1"/>
</dbReference>
<proteinExistence type="predicted"/>
<dbReference type="PANTHER" id="PTHR35519:SF2">
    <property type="entry name" value="PH DOMAIN PROTEIN"/>
    <property type="match status" value="1"/>
</dbReference>
<dbReference type="AlphaFoldDB" id="A0A0P9EMI6"/>
<keyword evidence="2" id="KW-0472">Membrane</keyword>
<accession>A0A0P9EMI6</accession>
<keyword evidence="4" id="KW-1185">Reference proteome</keyword>
<dbReference type="GeneID" id="28975164"/>